<comment type="caution">
    <text evidence="2">The sequence shown here is derived from an EMBL/GenBank/DDBJ whole genome shotgun (WGS) entry which is preliminary data.</text>
</comment>
<accession>A0AAW2EN09</accession>
<dbReference type="EMBL" id="JADYXP020000020">
    <property type="protein sequence ID" value="KAL0104537.1"/>
    <property type="molecule type" value="Genomic_DNA"/>
</dbReference>
<reference evidence="2 3" key="1">
    <citation type="submission" date="2023-03" db="EMBL/GenBank/DDBJ databases">
        <title>High recombination rates correlate with genetic variation in Cardiocondyla obscurior ants.</title>
        <authorList>
            <person name="Errbii M."/>
        </authorList>
    </citation>
    <scope>NUCLEOTIDE SEQUENCE [LARGE SCALE GENOMIC DNA]</scope>
    <source>
        <strain evidence="2">Alpha-2009</strain>
        <tissue evidence="2">Whole body</tissue>
    </source>
</reference>
<organism evidence="2 3">
    <name type="scientific">Cardiocondyla obscurior</name>
    <dbReference type="NCBI Taxonomy" id="286306"/>
    <lineage>
        <taxon>Eukaryota</taxon>
        <taxon>Metazoa</taxon>
        <taxon>Ecdysozoa</taxon>
        <taxon>Arthropoda</taxon>
        <taxon>Hexapoda</taxon>
        <taxon>Insecta</taxon>
        <taxon>Pterygota</taxon>
        <taxon>Neoptera</taxon>
        <taxon>Endopterygota</taxon>
        <taxon>Hymenoptera</taxon>
        <taxon>Apocrita</taxon>
        <taxon>Aculeata</taxon>
        <taxon>Formicoidea</taxon>
        <taxon>Formicidae</taxon>
        <taxon>Myrmicinae</taxon>
        <taxon>Cardiocondyla</taxon>
    </lineage>
</organism>
<feature type="compositionally biased region" description="Basic residues" evidence="1">
    <location>
        <begin position="1"/>
        <end position="10"/>
    </location>
</feature>
<protein>
    <submittedName>
        <fullName evidence="2">Uncharacterized protein</fullName>
    </submittedName>
</protein>
<feature type="region of interest" description="Disordered" evidence="1">
    <location>
        <begin position="126"/>
        <end position="165"/>
    </location>
</feature>
<feature type="compositionally biased region" description="Basic and acidic residues" evidence="1">
    <location>
        <begin position="11"/>
        <end position="29"/>
    </location>
</feature>
<gene>
    <name evidence="2" type="ORF">PUN28_017334</name>
</gene>
<dbReference type="Proteomes" id="UP001430953">
    <property type="component" value="Unassembled WGS sequence"/>
</dbReference>
<feature type="region of interest" description="Disordered" evidence="1">
    <location>
        <begin position="1"/>
        <end position="45"/>
    </location>
</feature>
<sequence>MKSKNKRARGKGGEKVAADVTKGKDEDGRVGGGGGRSEGRAREKGPGLLRYLTAVIRAKKKKKKKETSLVVHKGAQAFRRDAQVNHISHALVVGALIISRAPSVFSPSLLLFALHMYRVGIRAKRKRTSVEKVSGRGRRGCEKERDRKEERKENGKREKAVASGW</sequence>
<evidence type="ECO:0000256" key="1">
    <source>
        <dbReference type="SAM" id="MobiDB-lite"/>
    </source>
</evidence>
<keyword evidence="3" id="KW-1185">Reference proteome</keyword>
<proteinExistence type="predicted"/>
<name>A0AAW2EN09_9HYME</name>
<feature type="compositionally biased region" description="Basic and acidic residues" evidence="1">
    <location>
        <begin position="128"/>
        <end position="165"/>
    </location>
</feature>
<evidence type="ECO:0000313" key="2">
    <source>
        <dbReference type="EMBL" id="KAL0104537.1"/>
    </source>
</evidence>
<dbReference type="AlphaFoldDB" id="A0AAW2EN09"/>
<evidence type="ECO:0000313" key="3">
    <source>
        <dbReference type="Proteomes" id="UP001430953"/>
    </source>
</evidence>